<proteinExistence type="predicted"/>
<dbReference type="AlphaFoldDB" id="A0A7L4PCG9"/>
<dbReference type="Proteomes" id="UP000554766">
    <property type="component" value="Unassembled WGS sequence"/>
</dbReference>
<comment type="caution">
    <text evidence="1">The sequence shown here is derived from an EMBL/GenBank/DDBJ whole genome shotgun (WGS) entry which is preliminary data.</text>
</comment>
<dbReference type="EMBL" id="JAAVJF010000006">
    <property type="protein sequence ID" value="NYR16442.1"/>
    <property type="molecule type" value="Genomic_DNA"/>
</dbReference>
<sequence length="105" mass="12029">MRQLKKWKCAVCGEDIIEGQVFTFYAKGPVHWECLEKELSGKVYKDVDSAALLRLDHFLHEGIVLAKELEYLAQGEAAKERIREVRKQLEVLAAKLTNELTSKLI</sequence>
<dbReference type="RefSeq" id="WP_011901494.1">
    <property type="nucleotide sequence ID" value="NZ_JAAVJF010000006.1"/>
</dbReference>
<protein>
    <submittedName>
        <fullName evidence="1">DUF2175 family protein</fullName>
    </submittedName>
</protein>
<dbReference type="OMA" id="GPVHWEC"/>
<dbReference type="GeneID" id="5054665"/>
<dbReference type="InterPro" id="IPR018686">
    <property type="entry name" value="DUF2175"/>
</dbReference>
<evidence type="ECO:0000313" key="1">
    <source>
        <dbReference type="EMBL" id="NYR16442.1"/>
    </source>
</evidence>
<evidence type="ECO:0000313" key="2">
    <source>
        <dbReference type="Proteomes" id="UP000554766"/>
    </source>
</evidence>
<reference evidence="1 2" key="1">
    <citation type="journal article" date="2020" name="Nat. Commun.">
        <title>The structures of two archaeal type IV pili illuminate evolutionary relationships.</title>
        <authorList>
            <person name="Wang F."/>
            <person name="Baquero D.P."/>
            <person name="Su Z."/>
            <person name="Beltran L.C."/>
            <person name="Prangishvili D."/>
            <person name="Krupovic M."/>
            <person name="Egelman E.H."/>
        </authorList>
    </citation>
    <scope>NUCLEOTIDE SEQUENCE [LARGE SCALE GENOMIC DNA]</scope>
    <source>
        <strain evidence="1 2">2GA</strain>
    </source>
</reference>
<gene>
    <name evidence="1" type="ORF">HC235_10980</name>
</gene>
<organism evidence="1 2">
    <name type="scientific">Pyrobaculum arsenaticum</name>
    <dbReference type="NCBI Taxonomy" id="121277"/>
    <lineage>
        <taxon>Archaea</taxon>
        <taxon>Thermoproteota</taxon>
        <taxon>Thermoprotei</taxon>
        <taxon>Thermoproteales</taxon>
        <taxon>Thermoproteaceae</taxon>
        <taxon>Pyrobaculum</taxon>
    </lineage>
</organism>
<name>A0A7L4PCG9_9CREN</name>
<keyword evidence="2" id="KW-1185">Reference proteome</keyword>
<dbReference type="Pfam" id="PF09943">
    <property type="entry name" value="DUF2175"/>
    <property type="match status" value="1"/>
</dbReference>
<accession>A0A7L4PCG9</accession>